<dbReference type="Proteomes" id="UP000692954">
    <property type="component" value="Unassembled WGS sequence"/>
</dbReference>
<dbReference type="EMBL" id="CAJJDN010000048">
    <property type="protein sequence ID" value="CAD8085700.1"/>
    <property type="molecule type" value="Genomic_DNA"/>
</dbReference>
<gene>
    <name evidence="1" type="ORF">PSON_ATCC_30995.1.T0480302</name>
</gene>
<reference evidence="1" key="1">
    <citation type="submission" date="2021-01" db="EMBL/GenBank/DDBJ databases">
        <authorList>
            <consortium name="Genoscope - CEA"/>
            <person name="William W."/>
        </authorList>
    </citation>
    <scope>NUCLEOTIDE SEQUENCE</scope>
</reference>
<name>A0A8S1MZI0_9CILI</name>
<dbReference type="AlphaFoldDB" id="A0A8S1MZI0"/>
<evidence type="ECO:0000313" key="2">
    <source>
        <dbReference type="Proteomes" id="UP000692954"/>
    </source>
</evidence>
<protein>
    <submittedName>
        <fullName evidence="1">Uncharacterized protein</fullName>
    </submittedName>
</protein>
<accession>A0A8S1MZI0</accession>
<comment type="caution">
    <text evidence="1">The sequence shown here is derived from an EMBL/GenBank/DDBJ whole genome shotgun (WGS) entry which is preliminary data.</text>
</comment>
<proteinExistence type="predicted"/>
<keyword evidence="2" id="KW-1185">Reference proteome</keyword>
<evidence type="ECO:0000313" key="1">
    <source>
        <dbReference type="EMBL" id="CAD8085700.1"/>
    </source>
</evidence>
<organism evidence="1 2">
    <name type="scientific">Paramecium sonneborni</name>
    <dbReference type="NCBI Taxonomy" id="65129"/>
    <lineage>
        <taxon>Eukaryota</taxon>
        <taxon>Sar</taxon>
        <taxon>Alveolata</taxon>
        <taxon>Ciliophora</taxon>
        <taxon>Intramacronucleata</taxon>
        <taxon>Oligohymenophorea</taxon>
        <taxon>Peniculida</taxon>
        <taxon>Parameciidae</taxon>
        <taxon>Paramecium</taxon>
    </lineage>
</organism>
<sequence>MNQKGMIGLYLMNSLLSSAVTSYYEKYQNEYLGIQMMSPKTT</sequence>